<dbReference type="PATRIC" id="fig|369723.5.peg.1944"/>
<evidence type="ECO:0000256" key="4">
    <source>
        <dbReference type="ARBA" id="ARBA00023204"/>
    </source>
</evidence>
<protein>
    <recommendedName>
        <fullName evidence="5">Putative 3-methyladenine DNA glycosylase</fullName>
        <ecNumber evidence="5">3.2.2.-</ecNumber>
    </recommendedName>
</protein>
<proteinExistence type="inferred from homology"/>
<dbReference type="NCBIfam" id="TIGR00567">
    <property type="entry name" value="3mg"/>
    <property type="match status" value="1"/>
</dbReference>
<dbReference type="GO" id="GO:0003677">
    <property type="term" value="F:DNA binding"/>
    <property type="evidence" value="ECO:0007669"/>
    <property type="project" value="InterPro"/>
</dbReference>
<sequence length="216" mass="22884">MTAYPEPADGLAQLAGLLAGPVVPAARSLLGVQLDAGGVTLRITEVEAYAGTAEDPASHAHRGRTPRNAAMFGPAGHVYVYFTYGMHWALNVVTGPEGEAAAVLVRAGEVVTGHAQARSRRPTARSDRELARGPARLCAALGIDRSAYGRYLLGDGPIRLRPPLEPVPETAVAAGPRVGVTGAHDVPWRFWIAGDPTVSAYRRHVPRRRPVRPGAR</sequence>
<dbReference type="PANTHER" id="PTHR10429">
    <property type="entry name" value="DNA-3-METHYLADENINE GLYCOSYLASE"/>
    <property type="match status" value="1"/>
</dbReference>
<evidence type="ECO:0000313" key="6">
    <source>
        <dbReference type="EMBL" id="ABP54358.1"/>
    </source>
</evidence>
<dbReference type="PANTHER" id="PTHR10429:SF0">
    <property type="entry name" value="DNA-3-METHYLADENINE GLYCOSYLASE"/>
    <property type="match status" value="1"/>
</dbReference>
<organism evidence="6 7">
    <name type="scientific">Salinispora tropica (strain ATCC BAA-916 / DSM 44818 / JCM 13857 / NBRC 105044 / CNB-440)</name>
    <dbReference type="NCBI Taxonomy" id="369723"/>
    <lineage>
        <taxon>Bacteria</taxon>
        <taxon>Bacillati</taxon>
        <taxon>Actinomycetota</taxon>
        <taxon>Actinomycetes</taxon>
        <taxon>Micromonosporales</taxon>
        <taxon>Micromonosporaceae</taxon>
        <taxon>Salinispora</taxon>
    </lineage>
</organism>
<dbReference type="RefSeq" id="WP_011905788.1">
    <property type="nucleotide sequence ID" value="NC_009380.1"/>
</dbReference>
<dbReference type="InterPro" id="IPR036995">
    <property type="entry name" value="MPG_sf"/>
</dbReference>
<dbReference type="AlphaFoldDB" id="A4X658"/>
<dbReference type="eggNOG" id="COG2094">
    <property type="taxonomic scope" value="Bacteria"/>
</dbReference>
<keyword evidence="7" id="KW-1185">Reference proteome</keyword>
<dbReference type="HOGENOM" id="CLU_060471_3_0_11"/>
<comment type="similarity">
    <text evidence="1 5">Belongs to the DNA glycosylase MPG family.</text>
</comment>
<gene>
    <name evidence="6" type="ordered locus">Strop_1896</name>
</gene>
<name>A4X658_SALTO</name>
<keyword evidence="2 5" id="KW-0227">DNA damage</keyword>
<dbReference type="Proteomes" id="UP000000235">
    <property type="component" value="Chromosome"/>
</dbReference>
<evidence type="ECO:0000256" key="2">
    <source>
        <dbReference type="ARBA" id="ARBA00022763"/>
    </source>
</evidence>
<dbReference type="GO" id="GO:0003905">
    <property type="term" value="F:alkylbase DNA N-glycosylase activity"/>
    <property type="evidence" value="ECO:0007669"/>
    <property type="project" value="InterPro"/>
</dbReference>
<keyword evidence="4 5" id="KW-0234">DNA repair</keyword>
<dbReference type="STRING" id="369723.Strop_1896"/>
<dbReference type="EMBL" id="CP000667">
    <property type="protein sequence ID" value="ABP54358.1"/>
    <property type="molecule type" value="Genomic_DNA"/>
</dbReference>
<dbReference type="Pfam" id="PF02245">
    <property type="entry name" value="Pur_DNA_glyco"/>
    <property type="match status" value="1"/>
</dbReference>
<evidence type="ECO:0000256" key="1">
    <source>
        <dbReference type="ARBA" id="ARBA00009232"/>
    </source>
</evidence>
<dbReference type="GO" id="GO:0006284">
    <property type="term" value="P:base-excision repair"/>
    <property type="evidence" value="ECO:0007669"/>
    <property type="project" value="InterPro"/>
</dbReference>
<evidence type="ECO:0000313" key="7">
    <source>
        <dbReference type="Proteomes" id="UP000000235"/>
    </source>
</evidence>
<dbReference type="KEGG" id="stp:Strop_1896"/>
<dbReference type="SUPFAM" id="SSF50486">
    <property type="entry name" value="FMT C-terminal domain-like"/>
    <property type="match status" value="1"/>
</dbReference>
<dbReference type="Gene3D" id="3.10.300.10">
    <property type="entry name" value="Methylpurine-DNA glycosylase (MPG)"/>
    <property type="match status" value="1"/>
</dbReference>
<dbReference type="InterPro" id="IPR003180">
    <property type="entry name" value="MPG"/>
</dbReference>
<accession>A4X658</accession>
<evidence type="ECO:0000256" key="3">
    <source>
        <dbReference type="ARBA" id="ARBA00022801"/>
    </source>
</evidence>
<dbReference type="NCBIfam" id="NF002003">
    <property type="entry name" value="PRK00802.1-3"/>
    <property type="match status" value="1"/>
</dbReference>
<keyword evidence="3 5" id="KW-0378">Hydrolase</keyword>
<dbReference type="CDD" id="cd00540">
    <property type="entry name" value="AAG"/>
    <property type="match status" value="1"/>
</dbReference>
<dbReference type="EC" id="3.2.2.-" evidence="5"/>
<evidence type="ECO:0000256" key="5">
    <source>
        <dbReference type="HAMAP-Rule" id="MF_00527"/>
    </source>
</evidence>
<dbReference type="InterPro" id="IPR011034">
    <property type="entry name" value="Formyl_transferase-like_C_sf"/>
</dbReference>
<reference evidence="7" key="1">
    <citation type="journal article" date="2007" name="Proc. Natl. Acad. Sci. U.S.A.">
        <title>Genome sequencing reveals complex secondary metabolome in the marine actinomycete Salinispora tropica.</title>
        <authorList>
            <person name="Udwary D.W."/>
            <person name="Zeigler L."/>
            <person name="Asolkar R.N."/>
            <person name="Singan V."/>
            <person name="Lapidus A."/>
            <person name="Fenical W."/>
            <person name="Jensen P.R."/>
            <person name="Moore B.S."/>
        </authorList>
    </citation>
    <scope>NUCLEOTIDE SEQUENCE [LARGE SCALE GENOMIC DNA]</scope>
    <source>
        <strain evidence="7">ATCC BAA-916 / DSM 44818 / CNB-440</strain>
    </source>
</reference>
<dbReference type="HAMAP" id="MF_00527">
    <property type="entry name" value="3MGH"/>
    <property type="match status" value="1"/>
</dbReference>